<organism evidence="1 2">
    <name type="scientific">Achromobacter spanius</name>
    <dbReference type="NCBI Taxonomy" id="217203"/>
    <lineage>
        <taxon>Bacteria</taxon>
        <taxon>Pseudomonadati</taxon>
        <taxon>Pseudomonadota</taxon>
        <taxon>Betaproteobacteria</taxon>
        <taxon>Burkholderiales</taxon>
        <taxon>Alcaligenaceae</taxon>
        <taxon>Achromobacter</taxon>
    </lineage>
</organism>
<reference evidence="1" key="1">
    <citation type="submission" date="2022-09" db="EMBL/GenBank/DDBJ databases">
        <title>Intensive care unit water sources are persistently colonized with multi-drug resistant bacteria and are the site of extensive horizontal gene transfer of antibiotic resistance genes.</title>
        <authorList>
            <person name="Diorio-Toth L."/>
        </authorList>
    </citation>
    <scope>NUCLEOTIDE SEQUENCE</scope>
    <source>
        <strain evidence="1">GD03843</strain>
    </source>
</reference>
<gene>
    <name evidence="1" type="ORF">N5D93_28245</name>
</gene>
<accession>A0AA42LUD9</accession>
<dbReference type="EMBL" id="JAOCDZ010000029">
    <property type="protein sequence ID" value="MDH0739727.1"/>
    <property type="molecule type" value="Genomic_DNA"/>
</dbReference>
<name>A0AA42LUD9_9BURK</name>
<dbReference type="InterPro" id="IPR019238">
    <property type="entry name" value="AbiEi_2"/>
</dbReference>
<sequence>MNLAIDTQDRCALSAKEREMAARLAAALVDATGFALVGVSTRAVSAEDKRRLPVVTLQANQSKVDIVVRTVRHAYPRDVREAIWQLESSVASGAAKRNQIPMVAADSLSPGAKALLRERGIGYFEPDGCLYLRWRHCLVNIERAKRVPAKARLIPLFSGARENVVHALLMSRGAWITGAELAEHAQTSSYTCSVVLQELEKREWCQASGAGRTLRRRLVEPGLLLDAWAEQWVLRKNPASHWYTFAQRPDQLMRQLADRLRQSEISTPWAFSGAAAANLYAPLLTHVDTADIVIAPGESEAFAHALALEPADQGSNVTLMERDGASMLFRHDFMQDQSHLSSPFILYLDLQNGHGRNKELAQRVREKLEL</sequence>
<dbReference type="Proteomes" id="UP001161094">
    <property type="component" value="Unassembled WGS sequence"/>
</dbReference>
<evidence type="ECO:0000313" key="2">
    <source>
        <dbReference type="Proteomes" id="UP001161094"/>
    </source>
</evidence>
<dbReference type="Pfam" id="PF09952">
    <property type="entry name" value="AbiEi_2"/>
    <property type="match status" value="1"/>
</dbReference>
<dbReference type="AlphaFoldDB" id="A0AA42LUD9"/>
<proteinExistence type="predicted"/>
<dbReference type="RefSeq" id="WP_279997295.1">
    <property type="nucleotide sequence ID" value="NZ_JAOCDZ010000029.1"/>
</dbReference>
<protein>
    <submittedName>
        <fullName evidence="1">Type IV toxin-antitoxin system AbiEi family antitoxin</fullName>
    </submittedName>
</protein>
<evidence type="ECO:0000313" key="1">
    <source>
        <dbReference type="EMBL" id="MDH0739727.1"/>
    </source>
</evidence>
<comment type="caution">
    <text evidence="1">The sequence shown here is derived from an EMBL/GenBank/DDBJ whole genome shotgun (WGS) entry which is preliminary data.</text>
</comment>